<dbReference type="EMBL" id="FNHS01000007">
    <property type="protein sequence ID" value="SDN32516.1"/>
    <property type="molecule type" value="Genomic_DNA"/>
</dbReference>
<dbReference type="EC" id="2.7.13.3" evidence="2"/>
<keyword evidence="7" id="KW-0285">Flavoprotein</keyword>
<protein>
    <recommendedName>
        <fullName evidence="3">Blue-light-activated histidine kinase</fullName>
        <ecNumber evidence="2">2.7.13.3</ecNumber>
    </recommendedName>
</protein>
<dbReference type="PANTHER" id="PTHR41523">
    <property type="entry name" value="TWO-COMPONENT SYSTEM SENSOR PROTEIN"/>
    <property type="match status" value="1"/>
</dbReference>
<proteinExistence type="predicted"/>
<reference evidence="22" key="1">
    <citation type="submission" date="2016-10" db="EMBL/GenBank/DDBJ databases">
        <authorList>
            <person name="Varghese N."/>
            <person name="Submissions S."/>
        </authorList>
    </citation>
    <scope>NUCLEOTIDE SEQUENCE [LARGE SCALE GENOMIC DNA]</scope>
    <source>
        <strain evidence="22">BL47</strain>
    </source>
</reference>
<dbReference type="InterPro" id="IPR000700">
    <property type="entry name" value="PAS-assoc_C"/>
</dbReference>
<dbReference type="InterPro" id="IPR036890">
    <property type="entry name" value="HATPase_C_sf"/>
</dbReference>
<dbReference type="RefSeq" id="WP_091716378.1">
    <property type="nucleotide sequence ID" value="NZ_FNHS01000007.1"/>
</dbReference>
<dbReference type="InterPro" id="IPR000014">
    <property type="entry name" value="PAS"/>
</dbReference>
<dbReference type="InterPro" id="IPR011006">
    <property type="entry name" value="CheY-like_superfamily"/>
</dbReference>
<keyword evidence="12" id="KW-0418">Kinase</keyword>
<keyword evidence="4" id="KW-0600">Photoreceptor protein</keyword>
<dbReference type="Gene3D" id="3.30.450.20">
    <property type="entry name" value="PAS domain"/>
    <property type="match status" value="3"/>
</dbReference>
<dbReference type="AlphaFoldDB" id="A0A1H0AI78"/>
<dbReference type="PROSITE" id="PS50110">
    <property type="entry name" value="RESPONSE_REGULATORY"/>
    <property type="match status" value="1"/>
</dbReference>
<dbReference type="OrthoDB" id="341208at2"/>
<evidence type="ECO:0000256" key="8">
    <source>
        <dbReference type="ARBA" id="ARBA00022643"/>
    </source>
</evidence>
<dbReference type="InterPro" id="IPR029016">
    <property type="entry name" value="GAF-like_dom_sf"/>
</dbReference>
<dbReference type="PROSITE" id="PS50113">
    <property type="entry name" value="PAC"/>
    <property type="match status" value="2"/>
</dbReference>
<dbReference type="InterPro" id="IPR011102">
    <property type="entry name" value="Sig_transdc_His_kinase_HWE"/>
</dbReference>
<dbReference type="GO" id="GO:0009881">
    <property type="term" value="F:photoreceptor activity"/>
    <property type="evidence" value="ECO:0007669"/>
    <property type="project" value="UniProtKB-KW"/>
</dbReference>
<dbReference type="GO" id="GO:0000160">
    <property type="term" value="P:phosphorelay signal transduction system"/>
    <property type="evidence" value="ECO:0007669"/>
    <property type="project" value="InterPro"/>
</dbReference>
<dbReference type="SUPFAM" id="SSF55785">
    <property type="entry name" value="PYP-like sensor domain (PAS domain)"/>
    <property type="match status" value="3"/>
</dbReference>
<keyword evidence="15" id="KW-0843">Virulence</keyword>
<dbReference type="GO" id="GO:0004673">
    <property type="term" value="F:protein histidine kinase activity"/>
    <property type="evidence" value="ECO:0007669"/>
    <property type="project" value="UniProtKB-EC"/>
</dbReference>
<organism evidence="21 22">
    <name type="scientific">Methylobacterium phyllostachyos</name>
    <dbReference type="NCBI Taxonomy" id="582672"/>
    <lineage>
        <taxon>Bacteria</taxon>
        <taxon>Pseudomonadati</taxon>
        <taxon>Pseudomonadota</taxon>
        <taxon>Alphaproteobacteria</taxon>
        <taxon>Hyphomicrobiales</taxon>
        <taxon>Methylobacteriaceae</taxon>
        <taxon>Methylobacterium</taxon>
    </lineage>
</organism>
<dbReference type="InterPro" id="IPR003018">
    <property type="entry name" value="GAF"/>
</dbReference>
<accession>A0A1H0AI78</accession>
<evidence type="ECO:0000256" key="13">
    <source>
        <dbReference type="ARBA" id="ARBA00022840"/>
    </source>
</evidence>
<keyword evidence="10" id="KW-0677">Repeat</keyword>
<dbReference type="NCBIfam" id="TIGR00229">
    <property type="entry name" value="sensory_box"/>
    <property type="match status" value="2"/>
</dbReference>
<dbReference type="FunFam" id="3.30.450.20:FF:000099">
    <property type="entry name" value="Sensory box sensor histidine kinase"/>
    <property type="match status" value="1"/>
</dbReference>
<gene>
    <name evidence="21" type="ORF">SAMN05216360_107193</name>
</gene>
<evidence type="ECO:0000256" key="1">
    <source>
        <dbReference type="ARBA" id="ARBA00000085"/>
    </source>
</evidence>
<evidence type="ECO:0000313" key="22">
    <source>
        <dbReference type="Proteomes" id="UP000198704"/>
    </source>
</evidence>
<dbReference type="Gene3D" id="3.40.50.2300">
    <property type="match status" value="1"/>
</dbReference>
<dbReference type="PROSITE" id="PS50112">
    <property type="entry name" value="PAS"/>
    <property type="match status" value="1"/>
</dbReference>
<feature type="domain" description="PAS" evidence="19">
    <location>
        <begin position="441"/>
        <end position="514"/>
    </location>
</feature>
<dbReference type="SUPFAM" id="SSF52172">
    <property type="entry name" value="CheY-like"/>
    <property type="match status" value="1"/>
</dbReference>
<dbReference type="Proteomes" id="UP000198704">
    <property type="component" value="Unassembled WGS sequence"/>
</dbReference>
<dbReference type="STRING" id="582672.SAMN05216360_107193"/>
<dbReference type="SUPFAM" id="SSF55781">
    <property type="entry name" value="GAF domain-like"/>
    <property type="match status" value="1"/>
</dbReference>
<feature type="modified residue" description="4-aspartylphosphate" evidence="17">
    <location>
        <position position="842"/>
    </location>
</feature>
<evidence type="ECO:0000256" key="10">
    <source>
        <dbReference type="ARBA" id="ARBA00022737"/>
    </source>
</evidence>
<evidence type="ECO:0000259" key="19">
    <source>
        <dbReference type="PROSITE" id="PS50112"/>
    </source>
</evidence>
<feature type="domain" description="Response regulatory" evidence="18">
    <location>
        <begin position="792"/>
        <end position="902"/>
    </location>
</feature>
<comment type="catalytic activity">
    <reaction evidence="1">
        <text>ATP + protein L-histidine = ADP + protein N-phospho-L-histidine.</text>
        <dbReference type="EC" id="2.7.13.3"/>
    </reaction>
</comment>
<evidence type="ECO:0000256" key="12">
    <source>
        <dbReference type="ARBA" id="ARBA00022777"/>
    </source>
</evidence>
<evidence type="ECO:0000256" key="9">
    <source>
        <dbReference type="ARBA" id="ARBA00022679"/>
    </source>
</evidence>
<dbReference type="InterPro" id="IPR001610">
    <property type="entry name" value="PAC"/>
</dbReference>
<dbReference type="CDD" id="cd00130">
    <property type="entry name" value="PAS"/>
    <property type="match status" value="2"/>
</dbReference>
<dbReference type="PANTHER" id="PTHR41523:SF8">
    <property type="entry name" value="ETHYLENE RESPONSE SENSOR PROTEIN"/>
    <property type="match status" value="1"/>
</dbReference>
<evidence type="ECO:0000256" key="2">
    <source>
        <dbReference type="ARBA" id="ARBA00012438"/>
    </source>
</evidence>
<dbReference type="Gene3D" id="3.30.450.40">
    <property type="match status" value="1"/>
</dbReference>
<evidence type="ECO:0000256" key="16">
    <source>
        <dbReference type="ARBA" id="ARBA00023170"/>
    </source>
</evidence>
<dbReference type="SMART" id="SM00065">
    <property type="entry name" value="GAF"/>
    <property type="match status" value="1"/>
</dbReference>
<sequence length="902" mass="99545">MDQTAEIADLKRRLIESETRHRLLIGEWAQAEWETDADGVVVADSPSWRAYTGQTVDAWLGKGWLDAIHPDDRAFAERQWWEAIAARRIVDAEFRLRAPDGGWRWTNVRAVPLRDAQGNIEKWAGLNIDIDARKRAELALRRSEGRLRALFESIDEGYSEMQVILDGEGRVVDWLHLALNGNFSRVTGIPDITGRHASEVFPNLEGEWFRRMDLAYRTGEPQRFETELAELGRWFDNYITRLGGEDDDRVLGVFGDITERKLAERTLRESEERQAFLLALSDAMRPIRNPVAIQHTATRMLGEHLGASRVFYVTVEDDGDTADILADYTNGVPSRVGRYSLATFSLHGLGEWRAGRTASTSDVDTDPRYSEAARKSYASVSTRAGFGVPLIKDGRLVAILGVNQSTPRHWSEQDLTLTAEVAERTWAAVERARAEAALQESEERFAQFAASSADALWIRDAATLAMEYASPAIETIYGVPPKTILGDVRQWAALIVPDDRDSAFRQLERAQRGETVVHEFRIQRPSDGRFRWISNTDFPLHDAEGRIQRIGGIAHDVTEAKLAIGHSAVLLAELQHRVRNIMGMIRSMANRTAPGASDVADYRALLEGRLLALARVQALLTREANAGGSLKDIIESEVAAQAHQGGQYALIGPDVTLAPKAVEVLTLAFHELSTNALKYGALSVPEGRLTVSWTSSEKRGKPWLALDWIEEGAPLREPSTRRGFGSELIEGRIPYELGGQGKITICAEGARCHLEFPSQGGESILETDAPQPTAVFGGTLDMAGAPDLTGRRVLVVEDDYYMASDTAAALRGAGAAVLGPCPNEKATRELLEDEAPTHAVLDLNLGGEGPRFEIANLLKARGVPFVFLTGYDPDVIPPNLADVVRLQKPLPFRDVIEAVGQL</sequence>
<evidence type="ECO:0000256" key="14">
    <source>
        <dbReference type="ARBA" id="ARBA00022991"/>
    </source>
</evidence>
<keyword evidence="13" id="KW-0067">ATP-binding</keyword>
<dbReference type="Gene3D" id="3.30.565.10">
    <property type="entry name" value="Histidine kinase-like ATPase, C-terminal domain"/>
    <property type="match status" value="1"/>
</dbReference>
<keyword evidence="16" id="KW-0675">Receptor</keyword>
<dbReference type="InterPro" id="IPR013655">
    <property type="entry name" value="PAS_fold_3"/>
</dbReference>
<keyword evidence="14" id="KW-0157">Chromophore</keyword>
<dbReference type="Pfam" id="PF08447">
    <property type="entry name" value="PAS_3"/>
    <property type="match status" value="2"/>
</dbReference>
<keyword evidence="6" id="KW-0716">Sensory transduction</keyword>
<dbReference type="SMART" id="SM00911">
    <property type="entry name" value="HWE_HK"/>
    <property type="match status" value="1"/>
</dbReference>
<evidence type="ECO:0000256" key="15">
    <source>
        <dbReference type="ARBA" id="ARBA00023026"/>
    </source>
</evidence>
<evidence type="ECO:0000256" key="17">
    <source>
        <dbReference type="PROSITE-ProRule" id="PRU00169"/>
    </source>
</evidence>
<evidence type="ECO:0000313" key="21">
    <source>
        <dbReference type="EMBL" id="SDN32516.1"/>
    </source>
</evidence>
<dbReference type="InterPro" id="IPR035965">
    <property type="entry name" value="PAS-like_dom_sf"/>
</dbReference>
<keyword evidence="9" id="KW-0808">Transferase</keyword>
<feature type="domain" description="PAC" evidence="20">
    <location>
        <begin position="516"/>
        <end position="569"/>
    </location>
</feature>
<evidence type="ECO:0000259" key="18">
    <source>
        <dbReference type="PROSITE" id="PS50110"/>
    </source>
</evidence>
<dbReference type="Pfam" id="PF01590">
    <property type="entry name" value="GAF"/>
    <property type="match status" value="1"/>
</dbReference>
<evidence type="ECO:0000256" key="6">
    <source>
        <dbReference type="ARBA" id="ARBA00022606"/>
    </source>
</evidence>
<evidence type="ECO:0000256" key="4">
    <source>
        <dbReference type="ARBA" id="ARBA00022543"/>
    </source>
</evidence>
<evidence type="ECO:0000259" key="20">
    <source>
        <dbReference type="PROSITE" id="PS50113"/>
    </source>
</evidence>
<evidence type="ECO:0000256" key="7">
    <source>
        <dbReference type="ARBA" id="ARBA00022630"/>
    </source>
</evidence>
<evidence type="ECO:0000256" key="3">
    <source>
        <dbReference type="ARBA" id="ARBA00021740"/>
    </source>
</evidence>
<keyword evidence="8" id="KW-0288">FMN</keyword>
<feature type="domain" description="PAC" evidence="20">
    <location>
        <begin position="90"/>
        <end position="142"/>
    </location>
</feature>
<name>A0A1H0AI78_9HYPH</name>
<keyword evidence="5 17" id="KW-0597">Phosphoprotein</keyword>
<dbReference type="SMART" id="SM00086">
    <property type="entry name" value="PAC"/>
    <property type="match status" value="2"/>
</dbReference>
<evidence type="ECO:0000256" key="11">
    <source>
        <dbReference type="ARBA" id="ARBA00022741"/>
    </source>
</evidence>
<evidence type="ECO:0000256" key="5">
    <source>
        <dbReference type="ARBA" id="ARBA00022553"/>
    </source>
</evidence>
<dbReference type="SMART" id="SM00091">
    <property type="entry name" value="PAS"/>
    <property type="match status" value="2"/>
</dbReference>
<dbReference type="GO" id="GO:0005524">
    <property type="term" value="F:ATP binding"/>
    <property type="evidence" value="ECO:0007669"/>
    <property type="project" value="UniProtKB-KW"/>
</dbReference>
<dbReference type="Pfam" id="PF07536">
    <property type="entry name" value="HWE_HK"/>
    <property type="match status" value="1"/>
</dbReference>
<keyword evidence="22" id="KW-1185">Reference proteome</keyword>
<keyword evidence="11" id="KW-0547">Nucleotide-binding</keyword>
<dbReference type="InterPro" id="IPR001789">
    <property type="entry name" value="Sig_transdc_resp-reg_receiver"/>
</dbReference>